<dbReference type="PROSITE" id="PS51118">
    <property type="entry name" value="HTH_HXLR"/>
    <property type="match status" value="1"/>
</dbReference>
<proteinExistence type="predicted"/>
<comment type="caution">
    <text evidence="5">The sequence shown here is derived from an EMBL/GenBank/DDBJ whole genome shotgun (WGS) entry which is preliminary data.</text>
</comment>
<name>A0ABV9KFR7_9RHOB</name>
<feature type="domain" description="HTH hxlR-type" evidence="4">
    <location>
        <begin position="11"/>
        <end position="108"/>
    </location>
</feature>
<dbReference type="PANTHER" id="PTHR33204">
    <property type="entry name" value="TRANSCRIPTIONAL REGULATOR, MARR FAMILY"/>
    <property type="match status" value="1"/>
</dbReference>
<dbReference type="Gene3D" id="1.10.10.10">
    <property type="entry name" value="Winged helix-like DNA-binding domain superfamily/Winged helix DNA-binding domain"/>
    <property type="match status" value="1"/>
</dbReference>
<gene>
    <name evidence="5" type="ORF">ACFO5X_09395</name>
</gene>
<dbReference type="SUPFAM" id="SSF46785">
    <property type="entry name" value="Winged helix' DNA-binding domain"/>
    <property type="match status" value="1"/>
</dbReference>
<evidence type="ECO:0000259" key="4">
    <source>
        <dbReference type="PROSITE" id="PS51118"/>
    </source>
</evidence>
<dbReference type="Pfam" id="PF01638">
    <property type="entry name" value="HxlR"/>
    <property type="match status" value="1"/>
</dbReference>
<evidence type="ECO:0000256" key="1">
    <source>
        <dbReference type="ARBA" id="ARBA00023015"/>
    </source>
</evidence>
<reference evidence="6" key="1">
    <citation type="journal article" date="2019" name="Int. J. Syst. Evol. Microbiol.">
        <title>The Global Catalogue of Microorganisms (GCM) 10K type strain sequencing project: providing services to taxonomists for standard genome sequencing and annotation.</title>
        <authorList>
            <consortium name="The Broad Institute Genomics Platform"/>
            <consortium name="The Broad Institute Genome Sequencing Center for Infectious Disease"/>
            <person name="Wu L."/>
            <person name="Ma J."/>
        </authorList>
    </citation>
    <scope>NUCLEOTIDE SEQUENCE [LARGE SCALE GENOMIC DNA]</scope>
    <source>
        <strain evidence="6">CGMCC 4.7283</strain>
    </source>
</reference>
<dbReference type="PANTHER" id="PTHR33204:SF18">
    <property type="entry name" value="TRANSCRIPTIONAL REGULATORY PROTEIN"/>
    <property type="match status" value="1"/>
</dbReference>
<protein>
    <submittedName>
        <fullName evidence="5">Winged helix-turn-helix transcriptional regulator</fullName>
    </submittedName>
</protein>
<dbReference type="InterPro" id="IPR036390">
    <property type="entry name" value="WH_DNA-bd_sf"/>
</dbReference>
<keyword evidence="6" id="KW-1185">Reference proteome</keyword>
<accession>A0ABV9KFR7</accession>
<keyword evidence="1" id="KW-0805">Transcription regulation</keyword>
<dbReference type="RefSeq" id="WP_380717114.1">
    <property type="nucleotide sequence ID" value="NZ_JBHSGI010000005.1"/>
</dbReference>
<dbReference type="Proteomes" id="UP001595973">
    <property type="component" value="Unassembled WGS sequence"/>
</dbReference>
<organism evidence="5 6">
    <name type="scientific">Seohaeicola nanhaiensis</name>
    <dbReference type="NCBI Taxonomy" id="1387282"/>
    <lineage>
        <taxon>Bacteria</taxon>
        <taxon>Pseudomonadati</taxon>
        <taxon>Pseudomonadota</taxon>
        <taxon>Alphaproteobacteria</taxon>
        <taxon>Rhodobacterales</taxon>
        <taxon>Roseobacteraceae</taxon>
        <taxon>Seohaeicola</taxon>
    </lineage>
</organism>
<dbReference type="InterPro" id="IPR036388">
    <property type="entry name" value="WH-like_DNA-bd_sf"/>
</dbReference>
<evidence type="ECO:0000313" key="5">
    <source>
        <dbReference type="EMBL" id="MFC4668768.1"/>
    </source>
</evidence>
<keyword evidence="3" id="KW-0804">Transcription</keyword>
<keyword evidence="2" id="KW-0238">DNA-binding</keyword>
<evidence type="ECO:0000256" key="2">
    <source>
        <dbReference type="ARBA" id="ARBA00023125"/>
    </source>
</evidence>
<sequence>MSTANYEKHLCPVAQALVDLGDQWTLLIVRDALSQKQIRFNELQESLGISRNLLTRRLIQLCEAGLLTRVAVEGSKRMAYEATEKCRDLRLVILAMAQWGEKWRPDPRLTRVETTEKTTGKPVRLTFARVEDGAPVDLSGVRVTRRRP</sequence>
<dbReference type="InterPro" id="IPR002577">
    <property type="entry name" value="HTH_HxlR"/>
</dbReference>
<dbReference type="EMBL" id="JBHSGI010000005">
    <property type="protein sequence ID" value="MFC4668768.1"/>
    <property type="molecule type" value="Genomic_DNA"/>
</dbReference>
<evidence type="ECO:0000313" key="6">
    <source>
        <dbReference type="Proteomes" id="UP001595973"/>
    </source>
</evidence>
<evidence type="ECO:0000256" key="3">
    <source>
        <dbReference type="ARBA" id="ARBA00023163"/>
    </source>
</evidence>